<dbReference type="Pfam" id="PF01381">
    <property type="entry name" value="HTH_3"/>
    <property type="match status" value="1"/>
</dbReference>
<protein>
    <submittedName>
        <fullName evidence="2">XRE family transcriptional regulator</fullName>
    </submittedName>
</protein>
<dbReference type="Gene3D" id="1.10.260.40">
    <property type="entry name" value="lambda repressor-like DNA-binding domains"/>
    <property type="match status" value="1"/>
</dbReference>
<accession>A0A1Z4GRT9</accession>
<dbReference type="SUPFAM" id="SSF47413">
    <property type="entry name" value="lambda repressor-like DNA-binding domains"/>
    <property type="match status" value="1"/>
</dbReference>
<evidence type="ECO:0000313" key="3">
    <source>
        <dbReference type="Proteomes" id="UP000218287"/>
    </source>
</evidence>
<dbReference type="InterPro" id="IPR010982">
    <property type="entry name" value="Lambda_DNA-bd_dom_sf"/>
</dbReference>
<evidence type="ECO:0000259" key="1">
    <source>
        <dbReference type="SMART" id="SM00530"/>
    </source>
</evidence>
<dbReference type="GO" id="GO:0003677">
    <property type="term" value="F:DNA binding"/>
    <property type="evidence" value="ECO:0007669"/>
    <property type="project" value="InterPro"/>
</dbReference>
<reference evidence="2 3" key="1">
    <citation type="submission" date="2017-06" db="EMBL/GenBank/DDBJ databases">
        <title>Genome sequencing of cyanobaciteial culture collection at National Institute for Environmental Studies (NIES).</title>
        <authorList>
            <person name="Hirose Y."/>
            <person name="Shimura Y."/>
            <person name="Fujisawa T."/>
            <person name="Nakamura Y."/>
            <person name="Kawachi M."/>
        </authorList>
    </citation>
    <scope>NUCLEOTIDE SEQUENCE [LARGE SCALE GENOMIC DNA]</scope>
    <source>
        <strain evidence="2 3">NIES-21</strain>
        <plasmid evidence="3">Plasmid3 dna</plasmid>
    </source>
</reference>
<proteinExistence type="predicted"/>
<dbReference type="AlphaFoldDB" id="A0A1Z4GRT9"/>
<geneLocation type="plasmid" evidence="3">
    <name>Plasmid3 dna</name>
</geneLocation>
<dbReference type="InterPro" id="IPR001387">
    <property type="entry name" value="Cro/C1-type_HTH"/>
</dbReference>
<name>A0A1Z4GRT9_9CYAN</name>
<dbReference type="SMART" id="SM00530">
    <property type="entry name" value="HTH_XRE"/>
    <property type="match status" value="1"/>
</dbReference>
<dbReference type="Proteomes" id="UP000218287">
    <property type="component" value="Plasmid Plasmid3 dna"/>
</dbReference>
<organism evidence="2 3">
    <name type="scientific">Anabaenopsis circularis NIES-21</name>
    <dbReference type="NCBI Taxonomy" id="1085406"/>
    <lineage>
        <taxon>Bacteria</taxon>
        <taxon>Bacillati</taxon>
        <taxon>Cyanobacteriota</taxon>
        <taxon>Cyanophyceae</taxon>
        <taxon>Nostocales</taxon>
        <taxon>Nodulariaceae</taxon>
        <taxon>Anabaenopsis</taxon>
    </lineage>
</organism>
<keyword evidence="2" id="KW-0614">Plasmid</keyword>
<sequence>MCQGVGVLVKRTITVTKDFPELGKKIKKARENDTRSLTQICKEAGISRSYWHQIENEDLRAAVTEDIIRKIEMTLQIDLGVSFD</sequence>
<feature type="domain" description="HTH cro/C1-type" evidence="1">
    <location>
        <begin position="25"/>
        <end position="82"/>
    </location>
</feature>
<dbReference type="CDD" id="cd00093">
    <property type="entry name" value="HTH_XRE"/>
    <property type="match status" value="1"/>
</dbReference>
<dbReference type="EMBL" id="AP018177">
    <property type="protein sequence ID" value="BAY20251.1"/>
    <property type="molecule type" value="Genomic_DNA"/>
</dbReference>
<keyword evidence="3" id="KW-1185">Reference proteome</keyword>
<gene>
    <name evidence="2" type="ORF">NIES21_61210</name>
</gene>
<evidence type="ECO:0000313" key="2">
    <source>
        <dbReference type="EMBL" id="BAY20251.1"/>
    </source>
</evidence>